<comment type="caution">
    <text evidence="1">The sequence shown here is derived from an EMBL/GenBank/DDBJ whole genome shotgun (WGS) entry which is preliminary data.</text>
</comment>
<evidence type="ECO:0000313" key="1">
    <source>
        <dbReference type="EMBL" id="GAA0439222.1"/>
    </source>
</evidence>
<gene>
    <name evidence="1" type="ORF">GCM10010357_70800</name>
</gene>
<reference evidence="1 2" key="1">
    <citation type="journal article" date="2019" name="Int. J. Syst. Evol. Microbiol.">
        <title>The Global Catalogue of Microorganisms (GCM) 10K type strain sequencing project: providing services to taxonomists for standard genome sequencing and annotation.</title>
        <authorList>
            <consortium name="The Broad Institute Genomics Platform"/>
            <consortium name="The Broad Institute Genome Sequencing Center for Infectious Disease"/>
            <person name="Wu L."/>
            <person name="Ma J."/>
        </authorList>
    </citation>
    <scope>NUCLEOTIDE SEQUENCE [LARGE SCALE GENOMIC DNA]</scope>
    <source>
        <strain evidence="1 2">JCM 4788</strain>
    </source>
</reference>
<proteinExistence type="predicted"/>
<accession>A0ABN0Z9D9</accession>
<sequence length="140" mass="15380">MSHTTDTAAVHMVTALAQHGIDPESRCTGYPHHSLVIPLTNAFDGAQIWVSDEEGRIHHGPADHLSWWVRLYRNPEDTSVWHDLYVSTSADFRRATRETAAAVAHYAQYLNGTPAPCVACQGDGCAECDDQGTHLPPYIA</sequence>
<dbReference type="EMBL" id="BAAABX010000093">
    <property type="protein sequence ID" value="GAA0439222.1"/>
    <property type="molecule type" value="Genomic_DNA"/>
</dbReference>
<organism evidence="1 2">
    <name type="scientific">Streptomyces luteireticuli</name>
    <dbReference type="NCBI Taxonomy" id="173858"/>
    <lineage>
        <taxon>Bacteria</taxon>
        <taxon>Bacillati</taxon>
        <taxon>Actinomycetota</taxon>
        <taxon>Actinomycetes</taxon>
        <taxon>Kitasatosporales</taxon>
        <taxon>Streptomycetaceae</taxon>
        <taxon>Streptomyces</taxon>
    </lineage>
</organism>
<name>A0ABN0Z9D9_9ACTN</name>
<dbReference type="Proteomes" id="UP001500879">
    <property type="component" value="Unassembled WGS sequence"/>
</dbReference>
<dbReference type="RefSeq" id="WP_344033209.1">
    <property type="nucleotide sequence ID" value="NZ_BAAABX010000093.1"/>
</dbReference>
<evidence type="ECO:0008006" key="3">
    <source>
        <dbReference type="Google" id="ProtNLM"/>
    </source>
</evidence>
<evidence type="ECO:0000313" key="2">
    <source>
        <dbReference type="Proteomes" id="UP001500879"/>
    </source>
</evidence>
<protein>
    <recommendedName>
        <fullName evidence="3">DUF317 domain-containing protein</fullName>
    </recommendedName>
</protein>
<keyword evidence="2" id="KW-1185">Reference proteome</keyword>